<dbReference type="Proteomes" id="UP000235392">
    <property type="component" value="Unassembled WGS sequence"/>
</dbReference>
<evidence type="ECO:0000256" key="2">
    <source>
        <dbReference type="SAM" id="MobiDB-lite"/>
    </source>
</evidence>
<name>A0A2N5SHL1_9BASI</name>
<comment type="caution">
    <text evidence="3">The sequence shown here is derived from an EMBL/GenBank/DDBJ whole genome shotgun (WGS) entry which is preliminary data.</text>
</comment>
<dbReference type="Proteomes" id="UP000235388">
    <property type="component" value="Unassembled WGS sequence"/>
</dbReference>
<accession>A0A2N5SHL1</accession>
<proteinExistence type="predicted"/>
<dbReference type="AlphaFoldDB" id="A0A2N5SHL1"/>
<keyword evidence="5" id="KW-1185">Reference proteome</keyword>
<protein>
    <submittedName>
        <fullName evidence="3">Uncharacterized protein</fullName>
    </submittedName>
</protein>
<organism evidence="3 5">
    <name type="scientific">Puccinia coronata f. sp. avenae</name>
    <dbReference type="NCBI Taxonomy" id="200324"/>
    <lineage>
        <taxon>Eukaryota</taxon>
        <taxon>Fungi</taxon>
        <taxon>Dikarya</taxon>
        <taxon>Basidiomycota</taxon>
        <taxon>Pucciniomycotina</taxon>
        <taxon>Pucciniomycetes</taxon>
        <taxon>Pucciniales</taxon>
        <taxon>Pucciniaceae</taxon>
        <taxon>Puccinia</taxon>
    </lineage>
</organism>
<evidence type="ECO:0000313" key="5">
    <source>
        <dbReference type="Proteomes" id="UP000235388"/>
    </source>
</evidence>
<feature type="coiled-coil region" evidence="1">
    <location>
        <begin position="117"/>
        <end position="144"/>
    </location>
</feature>
<evidence type="ECO:0000313" key="4">
    <source>
        <dbReference type="EMBL" id="PLW31311.1"/>
    </source>
</evidence>
<dbReference type="EMBL" id="PGCI01000272">
    <property type="protein sequence ID" value="PLW31311.1"/>
    <property type="molecule type" value="Genomic_DNA"/>
</dbReference>
<evidence type="ECO:0000313" key="3">
    <source>
        <dbReference type="EMBL" id="PLW12733.1"/>
    </source>
</evidence>
<feature type="region of interest" description="Disordered" evidence="2">
    <location>
        <begin position="56"/>
        <end position="98"/>
    </location>
</feature>
<keyword evidence="1" id="KW-0175">Coiled coil</keyword>
<gene>
    <name evidence="3" type="ORF">PCANC_18158</name>
    <name evidence="4" type="ORF">PCASD_13649</name>
</gene>
<sequence>MADSSSSSDTWKLSTGRKRTDLPPSDPPGERRNLEGLVESIAERATHQYYRIQNLFRSADGPDEERQEILRDPTLNAHPEQRFPSGASAPSSSSSAQAARRFFRALPAQSTPLPLRVQEMEKTLDRIELLLQDHTHRLAKLEEQTSRALVPDTPSTNRPYGLELGSETFQGSLSVLDPNFVQSLSNRLEAMEAVFSEKEKEKNKAKAKPSRTNKITRFMGLDDQGHSNKRPRI</sequence>
<reference evidence="5 6" key="1">
    <citation type="submission" date="2017-11" db="EMBL/GenBank/DDBJ databases">
        <title>De novo assembly and phasing of dikaryotic genomes from two isolates of Puccinia coronata f. sp. avenae, the causal agent of oat crown rust.</title>
        <authorList>
            <person name="Miller M.E."/>
            <person name="Zhang Y."/>
            <person name="Omidvar V."/>
            <person name="Sperschneider J."/>
            <person name="Schwessinger B."/>
            <person name="Raley C."/>
            <person name="Palmer J.M."/>
            <person name="Garnica D."/>
            <person name="Upadhyaya N."/>
            <person name="Rathjen J."/>
            <person name="Taylor J.M."/>
            <person name="Park R.F."/>
            <person name="Dodds P.N."/>
            <person name="Hirsch C.D."/>
            <person name="Kianian S.F."/>
            <person name="Figueroa M."/>
        </authorList>
    </citation>
    <scope>NUCLEOTIDE SEQUENCE [LARGE SCALE GENOMIC DNA]</scope>
    <source>
        <strain evidence="3">12NC29</strain>
        <strain evidence="4">12SD80</strain>
    </source>
</reference>
<evidence type="ECO:0000313" key="6">
    <source>
        <dbReference type="Proteomes" id="UP000235392"/>
    </source>
</evidence>
<dbReference type="EMBL" id="PGCJ01000973">
    <property type="protein sequence ID" value="PLW12733.1"/>
    <property type="molecule type" value="Genomic_DNA"/>
</dbReference>
<feature type="region of interest" description="Disordered" evidence="2">
    <location>
        <begin position="199"/>
        <end position="233"/>
    </location>
</feature>
<feature type="compositionally biased region" description="Low complexity" evidence="2">
    <location>
        <begin position="83"/>
        <end position="98"/>
    </location>
</feature>
<feature type="region of interest" description="Disordered" evidence="2">
    <location>
        <begin position="1"/>
        <end position="34"/>
    </location>
</feature>
<evidence type="ECO:0000256" key="1">
    <source>
        <dbReference type="SAM" id="Coils"/>
    </source>
</evidence>
<dbReference type="OrthoDB" id="2501782at2759"/>